<evidence type="ECO:0000313" key="1">
    <source>
        <dbReference type="EMBL" id="RUL77575.1"/>
    </source>
</evidence>
<gene>
    <name evidence="1" type="ORF">EKH80_06760</name>
</gene>
<comment type="caution">
    <text evidence="1">The sequence shown here is derived from an EMBL/GenBank/DDBJ whole genome shotgun (WGS) entry which is preliminary data.</text>
</comment>
<dbReference type="AlphaFoldDB" id="A0A432M801"/>
<reference evidence="1 2" key="1">
    <citation type="submission" date="2018-12" db="EMBL/GenBank/DDBJ databases">
        <title>Dyella dinghuensis sp. nov. DHOA06 and Dyella choica sp. nov. 4M-K27, isolated from forest soil.</title>
        <authorList>
            <person name="Qiu L.-H."/>
            <person name="Gao Z.-H."/>
        </authorList>
    </citation>
    <scope>NUCLEOTIDE SEQUENCE [LARGE SCALE GENOMIC DNA]</scope>
    <source>
        <strain evidence="1 2">4M-K27</strain>
    </source>
</reference>
<protein>
    <submittedName>
        <fullName evidence="1">Uncharacterized protein</fullName>
    </submittedName>
</protein>
<organism evidence="1 2">
    <name type="scientific">Dyella choica</name>
    <dbReference type="NCBI Taxonomy" id="1927959"/>
    <lineage>
        <taxon>Bacteria</taxon>
        <taxon>Pseudomonadati</taxon>
        <taxon>Pseudomonadota</taxon>
        <taxon>Gammaproteobacteria</taxon>
        <taxon>Lysobacterales</taxon>
        <taxon>Rhodanobacteraceae</taxon>
        <taxon>Dyella</taxon>
    </lineage>
</organism>
<accession>A0A432M801</accession>
<dbReference type="Proteomes" id="UP000274358">
    <property type="component" value="Unassembled WGS sequence"/>
</dbReference>
<dbReference type="EMBL" id="RYYV01000004">
    <property type="protein sequence ID" value="RUL77575.1"/>
    <property type="molecule type" value="Genomic_DNA"/>
</dbReference>
<name>A0A432M801_9GAMM</name>
<keyword evidence="2" id="KW-1185">Reference proteome</keyword>
<proteinExistence type="predicted"/>
<sequence length="362" mass="39590">MSTPQIYPIFWCQSIFLGFPCSKQNPCIQTSGLPYYDSYADPQYSIPISGSISGIANPDNYVLGLWVYTGTDWFMMDWTGNAATHSQAIGADGSWSLLGNRCGTNFALVLMTQGFWQNNLATYNENRISAYPSPNGKDEDVVLSCEYPIGYNANVNVYVYDTQSPGFFNGPTLMANGQCWQAPDYPSEIWPISYAPGYEDPTSIGNNASAKQSLFVNWPYPALILAGLDQSGNETGWQIKIGLYGSDANNSGVYFIMAAGFYDKSNPNWEPGLNSVPTIDCTFLGNYNSSNKKGNYDYQVAANLSFGLFPQMLMTQIDAGNVSSDVFKELSSKSGGIWKDLLKSLFKSLESAVEDAAEAALA</sequence>
<dbReference type="RefSeq" id="WP_126683970.1">
    <property type="nucleotide sequence ID" value="NZ_RYYV01000004.1"/>
</dbReference>
<evidence type="ECO:0000313" key="2">
    <source>
        <dbReference type="Proteomes" id="UP000274358"/>
    </source>
</evidence>